<feature type="transmembrane region" description="Helical" evidence="9">
    <location>
        <begin position="296"/>
        <end position="325"/>
    </location>
</feature>
<keyword evidence="8 9" id="KW-0472">Membrane</keyword>
<feature type="transmembrane region" description="Helical" evidence="9">
    <location>
        <begin position="6"/>
        <end position="31"/>
    </location>
</feature>
<evidence type="ECO:0000256" key="8">
    <source>
        <dbReference type="ARBA" id="ARBA00023136"/>
    </source>
</evidence>
<dbReference type="EMBL" id="FNNG01000031">
    <property type="protein sequence ID" value="SDX88929.1"/>
    <property type="molecule type" value="Genomic_DNA"/>
</dbReference>
<name>A0A1H3FFM8_9FIRM</name>
<evidence type="ECO:0000256" key="6">
    <source>
        <dbReference type="ARBA" id="ARBA00022692"/>
    </source>
</evidence>
<keyword evidence="6 9" id="KW-0812">Transmembrane</keyword>
<dbReference type="InterPro" id="IPR013014">
    <property type="entry name" value="PTS_EIIC_2"/>
</dbReference>
<dbReference type="InterPro" id="IPR004703">
    <property type="entry name" value="PTS_sugar-sp_permease"/>
</dbReference>
<evidence type="ECO:0000256" key="4">
    <source>
        <dbReference type="ARBA" id="ARBA00022597"/>
    </source>
</evidence>
<proteinExistence type="predicted"/>
<dbReference type="GO" id="GO:0015577">
    <property type="term" value="F:galactitol transmembrane transporter activity"/>
    <property type="evidence" value="ECO:0007669"/>
    <property type="project" value="InterPro"/>
</dbReference>
<dbReference type="Proteomes" id="UP000198828">
    <property type="component" value="Unassembled WGS sequence"/>
</dbReference>
<feature type="transmembrane region" description="Helical" evidence="9">
    <location>
        <begin position="331"/>
        <end position="350"/>
    </location>
</feature>
<dbReference type="RefSeq" id="WP_093755246.1">
    <property type="nucleotide sequence ID" value="NZ_FNNG01000031.1"/>
</dbReference>
<accession>A0A1H3FFM8</accession>
<evidence type="ECO:0000256" key="7">
    <source>
        <dbReference type="ARBA" id="ARBA00022989"/>
    </source>
</evidence>
<evidence type="ECO:0000256" key="9">
    <source>
        <dbReference type="SAM" id="Phobius"/>
    </source>
</evidence>
<keyword evidence="7 9" id="KW-1133">Transmembrane helix</keyword>
<feature type="transmembrane region" description="Helical" evidence="9">
    <location>
        <begin position="395"/>
        <end position="414"/>
    </location>
</feature>
<feature type="transmembrane region" description="Helical" evidence="9">
    <location>
        <begin position="357"/>
        <end position="375"/>
    </location>
</feature>
<dbReference type="GO" id="GO:0005886">
    <property type="term" value="C:plasma membrane"/>
    <property type="evidence" value="ECO:0007669"/>
    <property type="project" value="UniProtKB-SubCell"/>
</dbReference>
<evidence type="ECO:0000259" key="10">
    <source>
        <dbReference type="PROSITE" id="PS51104"/>
    </source>
</evidence>
<feature type="domain" description="PTS EIIC type-2" evidence="10">
    <location>
        <begin position="8"/>
        <end position="424"/>
    </location>
</feature>
<protein>
    <submittedName>
        <fullName evidence="11">PTS system, galactitol-specific IIC component</fullName>
    </submittedName>
</protein>
<keyword evidence="4" id="KW-0762">Sugar transport</keyword>
<keyword evidence="5" id="KW-0598">Phosphotransferase system</keyword>
<keyword evidence="3" id="KW-1003">Cell membrane</keyword>
<dbReference type="InterPro" id="IPR013853">
    <property type="entry name" value="EIIC-GAT"/>
</dbReference>
<dbReference type="AlphaFoldDB" id="A0A1H3FFM8"/>
<dbReference type="PROSITE" id="PS51104">
    <property type="entry name" value="PTS_EIIC_TYPE_2"/>
    <property type="match status" value="1"/>
</dbReference>
<evidence type="ECO:0000313" key="12">
    <source>
        <dbReference type="Proteomes" id="UP000198828"/>
    </source>
</evidence>
<evidence type="ECO:0000256" key="3">
    <source>
        <dbReference type="ARBA" id="ARBA00022475"/>
    </source>
</evidence>
<dbReference type="PANTHER" id="PTHR37324">
    <property type="entry name" value="PTS SYSTEM GALACTITOL-SPECIFIC EIIC COMPONENT"/>
    <property type="match status" value="1"/>
</dbReference>
<evidence type="ECO:0000313" key="11">
    <source>
        <dbReference type="EMBL" id="SDX88929.1"/>
    </source>
</evidence>
<gene>
    <name evidence="11" type="ORF">SAMN05660923_03115</name>
</gene>
<sequence>MTTFMNIINFIMDAGAPIFMPIIITILGLVFGQKIGRAFKSGLLVGIAFIGINLVIDLLSGSIMTAVNEIVSLYDFKLTAVDVGWPIAASIAWGSGVIVPIILIAVFATNIIMLVLKWTDTLDVDIWNYWQALFVGGVVHMLTGNMVLAVLGACIGMGIIFKVADYTQPYVEEFFNLPGISIPHIESTGWALIGIPLNKLIDKIPGINKIDWSPESIQKKFGLLGEPVVLGILIGLVLGLIARLDANSVLNTAISTAAAMYLLPKMIGVLMEGLTPISESASEFMQKRFKDRKINIGLDAAAVVGHPSIIATALLLIPTTLILAIILPGNITLPLAELGGLVFFIVWAVVPSKGNIFRGWLIGTLFMIPILLIASDYAPAMTQLGKQVGFQFPEGASMATCLSIGSQWITWVIYKISMLIGGIF</sequence>
<dbReference type="OrthoDB" id="9787936at2"/>
<feature type="transmembrane region" description="Helical" evidence="9">
    <location>
        <begin position="87"/>
        <end position="116"/>
    </location>
</feature>
<keyword evidence="2" id="KW-0813">Transport</keyword>
<dbReference type="PANTHER" id="PTHR37324:SF2">
    <property type="entry name" value="PTS SYSTEM GALACTITOL-SPECIFIC EIIC COMPONENT"/>
    <property type="match status" value="1"/>
</dbReference>
<organism evidence="11 12">
    <name type="scientific">Tepidimicrobium xylanilyticum</name>
    <dbReference type="NCBI Taxonomy" id="1123352"/>
    <lineage>
        <taxon>Bacteria</taxon>
        <taxon>Bacillati</taxon>
        <taxon>Bacillota</taxon>
        <taxon>Tissierellia</taxon>
        <taxon>Tissierellales</taxon>
        <taxon>Tepidimicrobiaceae</taxon>
        <taxon>Tepidimicrobium</taxon>
    </lineage>
</organism>
<reference evidence="11 12" key="1">
    <citation type="submission" date="2016-10" db="EMBL/GenBank/DDBJ databases">
        <authorList>
            <person name="de Groot N.N."/>
        </authorList>
    </citation>
    <scope>NUCLEOTIDE SEQUENCE [LARGE SCALE GENOMIC DNA]</scope>
    <source>
        <strain evidence="11 12">DSM 23310</strain>
    </source>
</reference>
<evidence type="ECO:0000256" key="2">
    <source>
        <dbReference type="ARBA" id="ARBA00022448"/>
    </source>
</evidence>
<dbReference type="PIRSF" id="PIRSF006304">
    <property type="entry name" value="GatC"/>
    <property type="match status" value="1"/>
</dbReference>
<dbReference type="GO" id="GO:0009401">
    <property type="term" value="P:phosphoenolpyruvate-dependent sugar phosphotransferase system"/>
    <property type="evidence" value="ECO:0007669"/>
    <property type="project" value="UniProtKB-KW"/>
</dbReference>
<comment type="subcellular location">
    <subcellularLocation>
        <location evidence="1">Cell membrane</location>
        <topology evidence="1">Multi-pass membrane protein</topology>
    </subcellularLocation>
</comment>
<dbReference type="Pfam" id="PF03611">
    <property type="entry name" value="EIIC-GAT"/>
    <property type="match status" value="1"/>
</dbReference>
<evidence type="ECO:0000256" key="1">
    <source>
        <dbReference type="ARBA" id="ARBA00004651"/>
    </source>
</evidence>
<feature type="transmembrane region" description="Helical" evidence="9">
    <location>
        <begin position="221"/>
        <end position="242"/>
    </location>
</feature>
<feature type="transmembrane region" description="Helical" evidence="9">
    <location>
        <begin position="128"/>
        <end position="161"/>
    </location>
</feature>
<evidence type="ECO:0000256" key="5">
    <source>
        <dbReference type="ARBA" id="ARBA00022683"/>
    </source>
</evidence>
<keyword evidence="12" id="KW-1185">Reference proteome</keyword>
<feature type="transmembrane region" description="Helical" evidence="9">
    <location>
        <begin position="43"/>
        <end position="67"/>
    </location>
</feature>